<keyword evidence="1" id="KW-0472">Membrane</keyword>
<organism evidence="2 3">
    <name type="scientific">Salinirubellus salinus</name>
    <dbReference type="NCBI Taxonomy" id="1364945"/>
    <lineage>
        <taxon>Archaea</taxon>
        <taxon>Methanobacteriati</taxon>
        <taxon>Methanobacteriota</taxon>
        <taxon>Stenosarchaea group</taxon>
        <taxon>Halobacteria</taxon>
        <taxon>Halobacteriales</taxon>
        <taxon>Natronomonadaceae</taxon>
        <taxon>Salinirubellus</taxon>
    </lineage>
</organism>
<evidence type="ECO:0000313" key="3">
    <source>
        <dbReference type="Proteomes" id="UP001057580"/>
    </source>
</evidence>
<keyword evidence="3" id="KW-1185">Reference proteome</keyword>
<dbReference type="AlphaFoldDB" id="A0A9E7U3G3"/>
<dbReference type="EMBL" id="CP104003">
    <property type="protein sequence ID" value="UWM53220.1"/>
    <property type="molecule type" value="Genomic_DNA"/>
</dbReference>
<name>A0A9E7U3G3_9EURY</name>
<proteinExistence type="predicted"/>
<feature type="transmembrane region" description="Helical" evidence="1">
    <location>
        <begin position="79"/>
        <end position="99"/>
    </location>
</feature>
<accession>A0A9E7U3G3</accession>
<protein>
    <submittedName>
        <fullName evidence="2">Uncharacterized protein</fullName>
    </submittedName>
</protein>
<dbReference type="RefSeq" id="WP_260592215.1">
    <property type="nucleotide sequence ID" value="NZ_CP104003.1"/>
</dbReference>
<sequence>MSRPFRPLLVTVPSATAQTTSPTAVPTTPPPGDDPFSVSFVASLVGLFFGGGLLLAAGSGLVSLALVELLGPFGDWTHLALPLLIVAPPIAVLVTTAFANLFINFTYAGAVVGAVVAGILLRRRYR</sequence>
<keyword evidence="1" id="KW-0812">Transmembrane</keyword>
<feature type="transmembrane region" description="Helical" evidence="1">
    <location>
        <begin position="105"/>
        <end position="121"/>
    </location>
</feature>
<keyword evidence="1" id="KW-1133">Transmembrane helix</keyword>
<evidence type="ECO:0000313" key="2">
    <source>
        <dbReference type="EMBL" id="UWM53220.1"/>
    </source>
</evidence>
<evidence type="ECO:0000256" key="1">
    <source>
        <dbReference type="SAM" id="Phobius"/>
    </source>
</evidence>
<dbReference type="KEGG" id="ssai:N0B31_13840"/>
<gene>
    <name evidence="2" type="ORF">N0B31_13840</name>
</gene>
<dbReference type="Proteomes" id="UP001057580">
    <property type="component" value="Chromosome"/>
</dbReference>
<dbReference type="GeneID" id="74943524"/>
<reference evidence="2" key="1">
    <citation type="submission" date="2022-09" db="EMBL/GenBank/DDBJ databases">
        <title>Diverse halophilic archaea isolated from saline environments.</title>
        <authorList>
            <person name="Cui H.-L."/>
        </authorList>
    </citation>
    <scope>NUCLEOTIDE SEQUENCE</scope>
    <source>
        <strain evidence="2">ZS-35-S2</strain>
    </source>
</reference>
<feature type="transmembrane region" description="Helical" evidence="1">
    <location>
        <begin position="41"/>
        <end position="67"/>
    </location>
</feature>